<feature type="transmembrane region" description="Helical" evidence="8">
    <location>
        <begin position="266"/>
        <end position="287"/>
    </location>
</feature>
<dbReference type="InterPro" id="IPR026032">
    <property type="entry name" value="HcaT-like"/>
</dbReference>
<keyword evidence="6 8" id="KW-1133">Transmembrane helix</keyword>
<reference evidence="10" key="2">
    <citation type="journal article" date="2023" name="Pathogens">
        <title>Pathological Features and Genomic Characterization of an Actinobacillus equuli subsp. equuli Bearing Unique Virulence-Associated Genes from an Adult Horse with Pleuropneumonia.</title>
        <authorList>
            <person name="Kamali M."/>
            <person name="Carossino M."/>
            <person name="Del Piero F."/>
            <person name="Peak L."/>
            <person name="Mitchell M.S."/>
            <person name="Willette J."/>
            <person name="Baker R."/>
            <person name="Li F."/>
            <person name="Kenez A."/>
            <person name="Balasuriya U.B.R."/>
            <person name="Go Y.Y."/>
        </authorList>
    </citation>
    <scope>NUCLEOTIDE SEQUENCE</scope>
    <source>
        <strain evidence="10">4524</strain>
    </source>
</reference>
<feature type="transmembrane region" description="Helical" evidence="8">
    <location>
        <begin position="160"/>
        <end position="178"/>
    </location>
</feature>
<organism evidence="10 11">
    <name type="scientific">Actinobacillus equuli subsp. equuli</name>
    <dbReference type="NCBI Taxonomy" id="202947"/>
    <lineage>
        <taxon>Bacteria</taxon>
        <taxon>Pseudomonadati</taxon>
        <taxon>Pseudomonadota</taxon>
        <taxon>Gammaproteobacteria</taxon>
        <taxon>Pasteurellales</taxon>
        <taxon>Pasteurellaceae</taxon>
        <taxon>Actinobacillus</taxon>
    </lineage>
</organism>
<evidence type="ECO:0000256" key="2">
    <source>
        <dbReference type="ARBA" id="ARBA00022448"/>
    </source>
</evidence>
<dbReference type="Proteomes" id="UP001142444">
    <property type="component" value="Unassembled WGS sequence"/>
</dbReference>
<accession>A0A9X4G122</accession>
<feature type="transmembrane region" description="Helical" evidence="8">
    <location>
        <begin position="293"/>
        <end position="312"/>
    </location>
</feature>
<evidence type="ECO:0000256" key="6">
    <source>
        <dbReference type="ARBA" id="ARBA00022989"/>
    </source>
</evidence>
<dbReference type="AlphaFoldDB" id="A0A9X4G122"/>
<keyword evidence="11" id="KW-1185">Reference proteome</keyword>
<protein>
    <submittedName>
        <fullName evidence="10">3-phenylpropionate MFS transporter</fullName>
    </submittedName>
</protein>
<proteinExistence type="predicted"/>
<feature type="transmembrane region" description="Helical" evidence="8">
    <location>
        <begin position="12"/>
        <end position="31"/>
    </location>
</feature>
<evidence type="ECO:0000256" key="8">
    <source>
        <dbReference type="SAM" id="Phobius"/>
    </source>
</evidence>
<evidence type="ECO:0000256" key="3">
    <source>
        <dbReference type="ARBA" id="ARBA00022475"/>
    </source>
</evidence>
<dbReference type="SUPFAM" id="SSF103473">
    <property type="entry name" value="MFS general substrate transporter"/>
    <property type="match status" value="1"/>
</dbReference>
<feature type="transmembrane region" description="Helical" evidence="8">
    <location>
        <begin position="359"/>
        <end position="375"/>
    </location>
</feature>
<feature type="transmembrane region" description="Helical" evidence="8">
    <location>
        <begin position="105"/>
        <end position="124"/>
    </location>
</feature>
<evidence type="ECO:0000256" key="7">
    <source>
        <dbReference type="ARBA" id="ARBA00023136"/>
    </source>
</evidence>
<dbReference type="PIRSF" id="PIRSF004925">
    <property type="entry name" value="HcaT"/>
    <property type="match status" value="1"/>
</dbReference>
<feature type="transmembrane region" description="Helical" evidence="8">
    <location>
        <begin position="76"/>
        <end position="99"/>
    </location>
</feature>
<dbReference type="PANTHER" id="PTHR23522">
    <property type="entry name" value="BLL5896 PROTEIN"/>
    <property type="match status" value="1"/>
</dbReference>
<evidence type="ECO:0000256" key="1">
    <source>
        <dbReference type="ARBA" id="ARBA00004429"/>
    </source>
</evidence>
<sequence>MIKPTPFQWSAFNFFGFFCAFGVFLPFMPVWLKHHGYSTEMIGLLASFGYLFRFAGGMLSSQQVKSSNQLIPTARVLTLLNLIAIILIVWSVDSIWLLFPALMLFHIFNAGAMPIGDSIASLWQQQVGIDYGKARLFGSIAFVVGSLSTGYLTGWLGEDSIIWIMFGFFILLGCGQLLTPKVSFENQQDKKSSSTLSYWQILKEPTTLRMMFAVSLILGSHAAYYIYSTIHWSAAGISTQTSSLLWGFAVCAEILFFLFSNRLFKAWRISHLMIIASLVAILRWSILASTTEITLLAISQTFHAITFGMAHYAMIRYISAQNPEKITKLQGLYFALSNCGFTAIFTFISGMLYQDIPNFVFWLMAIIVVPAIFIVPKKFEVKLVQGENHV</sequence>
<dbReference type="GO" id="GO:0015528">
    <property type="term" value="F:lactose:proton symporter activity"/>
    <property type="evidence" value="ECO:0007669"/>
    <property type="project" value="TreeGrafter"/>
</dbReference>
<feature type="transmembrane region" description="Helical" evidence="8">
    <location>
        <begin position="239"/>
        <end position="259"/>
    </location>
</feature>
<feature type="domain" description="Major facilitator superfamily associated" evidence="9">
    <location>
        <begin position="13"/>
        <end position="361"/>
    </location>
</feature>
<dbReference type="RefSeq" id="WP_275217159.1">
    <property type="nucleotide sequence ID" value="NZ_JAPHVQ010000001.1"/>
</dbReference>
<evidence type="ECO:0000256" key="4">
    <source>
        <dbReference type="ARBA" id="ARBA00022519"/>
    </source>
</evidence>
<feature type="transmembrane region" description="Helical" evidence="8">
    <location>
        <begin position="332"/>
        <end position="353"/>
    </location>
</feature>
<gene>
    <name evidence="10" type="ORF">OQ257_01590</name>
</gene>
<evidence type="ECO:0000313" key="10">
    <source>
        <dbReference type="EMBL" id="MDE8033864.1"/>
    </source>
</evidence>
<dbReference type="InterPro" id="IPR024989">
    <property type="entry name" value="MFS_assoc_dom"/>
</dbReference>
<comment type="caution">
    <text evidence="10">The sequence shown here is derived from an EMBL/GenBank/DDBJ whole genome shotgun (WGS) entry which is preliminary data.</text>
</comment>
<feature type="transmembrane region" description="Helical" evidence="8">
    <location>
        <begin position="208"/>
        <end position="227"/>
    </location>
</feature>
<keyword evidence="7 8" id="KW-0472">Membrane</keyword>
<dbReference type="PANTHER" id="PTHR23522:SF10">
    <property type="entry name" value="3-PHENYLPROPIONIC ACID TRANSPORTER-RELATED"/>
    <property type="match status" value="1"/>
</dbReference>
<dbReference type="NCBIfam" id="NF037955">
    <property type="entry name" value="mfs"/>
    <property type="match status" value="1"/>
</dbReference>
<keyword evidence="5 8" id="KW-0812">Transmembrane</keyword>
<dbReference type="InterPro" id="IPR036259">
    <property type="entry name" value="MFS_trans_sf"/>
</dbReference>
<keyword evidence="3" id="KW-1003">Cell membrane</keyword>
<dbReference type="Pfam" id="PF12832">
    <property type="entry name" value="MFS_1_like"/>
    <property type="match status" value="1"/>
</dbReference>
<dbReference type="Gene3D" id="1.20.1250.20">
    <property type="entry name" value="MFS general substrate transporter like domains"/>
    <property type="match status" value="2"/>
</dbReference>
<dbReference type="GO" id="GO:0030395">
    <property type="term" value="F:lactose binding"/>
    <property type="evidence" value="ECO:0007669"/>
    <property type="project" value="TreeGrafter"/>
</dbReference>
<keyword evidence="2" id="KW-0813">Transport</keyword>
<feature type="transmembrane region" description="Helical" evidence="8">
    <location>
        <begin position="37"/>
        <end position="55"/>
    </location>
</feature>
<dbReference type="GO" id="GO:0005886">
    <property type="term" value="C:plasma membrane"/>
    <property type="evidence" value="ECO:0007669"/>
    <property type="project" value="UniProtKB-SubCell"/>
</dbReference>
<evidence type="ECO:0000256" key="5">
    <source>
        <dbReference type="ARBA" id="ARBA00022692"/>
    </source>
</evidence>
<comment type="subcellular location">
    <subcellularLocation>
        <location evidence="1">Cell inner membrane</location>
        <topology evidence="1">Multi-pass membrane protein</topology>
    </subcellularLocation>
</comment>
<evidence type="ECO:0000313" key="11">
    <source>
        <dbReference type="Proteomes" id="UP001142444"/>
    </source>
</evidence>
<reference evidence="10" key="1">
    <citation type="submission" date="2022-11" db="EMBL/GenBank/DDBJ databases">
        <authorList>
            <person name="Kamali M."/>
            <person name="Peak L."/>
            <person name="Go Y.Y."/>
            <person name="Balasuriya U.B.R."/>
            <person name="Carossino M."/>
        </authorList>
    </citation>
    <scope>NUCLEOTIDE SEQUENCE</scope>
    <source>
        <strain evidence="10">4524</strain>
    </source>
</reference>
<keyword evidence="4" id="KW-0997">Cell inner membrane</keyword>
<dbReference type="NCBIfam" id="NF008346">
    <property type="entry name" value="PRK11128.1"/>
    <property type="match status" value="1"/>
</dbReference>
<dbReference type="EMBL" id="JAPHVQ010000001">
    <property type="protein sequence ID" value="MDE8033864.1"/>
    <property type="molecule type" value="Genomic_DNA"/>
</dbReference>
<feature type="transmembrane region" description="Helical" evidence="8">
    <location>
        <begin position="136"/>
        <end position="154"/>
    </location>
</feature>
<evidence type="ECO:0000259" key="9">
    <source>
        <dbReference type="Pfam" id="PF12832"/>
    </source>
</evidence>
<name>A0A9X4G122_ACTEU</name>